<dbReference type="PANTHER" id="PTHR46148:SF52">
    <property type="entry name" value="OS04G0603800 PROTEIN"/>
    <property type="match status" value="1"/>
</dbReference>
<reference evidence="2" key="1">
    <citation type="journal article" date="2012" name="Nat. Biotechnol.">
        <title>Draft genome sequence of pigeonpea (Cajanus cajan), an orphan legume crop of resource-poor farmers.</title>
        <authorList>
            <person name="Varshney R.K."/>
            <person name="Chen W."/>
            <person name="Li Y."/>
            <person name="Bharti A.K."/>
            <person name="Saxena R.K."/>
            <person name="Schlueter J.A."/>
            <person name="Donoghue M.T."/>
            <person name="Azam S."/>
            <person name="Fan G."/>
            <person name="Whaley A.M."/>
            <person name="Farmer A.D."/>
            <person name="Sheridan J."/>
            <person name="Iwata A."/>
            <person name="Tuteja R."/>
            <person name="Penmetsa R.V."/>
            <person name="Wu W."/>
            <person name="Upadhyaya H.D."/>
            <person name="Yang S.P."/>
            <person name="Shah T."/>
            <person name="Saxena K.B."/>
            <person name="Michael T."/>
            <person name="McCombie W.R."/>
            <person name="Yang B."/>
            <person name="Zhang G."/>
            <person name="Yang H."/>
            <person name="Wang J."/>
            <person name="Spillane C."/>
            <person name="Cook D.R."/>
            <person name="May G.D."/>
            <person name="Xu X."/>
            <person name="Jackson S.A."/>
        </authorList>
    </citation>
    <scope>NUCLEOTIDE SEQUENCE [LARGE SCALE GENOMIC DNA]</scope>
</reference>
<proteinExistence type="predicted"/>
<dbReference type="AlphaFoldDB" id="A0A151QW45"/>
<organism evidence="2 3">
    <name type="scientific">Cajanus cajan</name>
    <name type="common">Pigeon pea</name>
    <name type="synonym">Cajanus indicus</name>
    <dbReference type="NCBI Taxonomy" id="3821"/>
    <lineage>
        <taxon>Eukaryota</taxon>
        <taxon>Viridiplantae</taxon>
        <taxon>Streptophyta</taxon>
        <taxon>Embryophyta</taxon>
        <taxon>Tracheophyta</taxon>
        <taxon>Spermatophyta</taxon>
        <taxon>Magnoliopsida</taxon>
        <taxon>eudicotyledons</taxon>
        <taxon>Gunneridae</taxon>
        <taxon>Pentapetalae</taxon>
        <taxon>rosids</taxon>
        <taxon>fabids</taxon>
        <taxon>Fabales</taxon>
        <taxon>Fabaceae</taxon>
        <taxon>Papilionoideae</taxon>
        <taxon>50 kb inversion clade</taxon>
        <taxon>NPAAA clade</taxon>
        <taxon>indigoferoid/millettioid clade</taxon>
        <taxon>Phaseoleae</taxon>
        <taxon>Cajanus</taxon>
    </lineage>
</organism>
<feature type="domain" description="Tf2-1-like SH3-like" evidence="1">
    <location>
        <begin position="17"/>
        <end position="81"/>
    </location>
</feature>
<keyword evidence="3" id="KW-1185">Reference proteome</keyword>
<dbReference type="PANTHER" id="PTHR46148">
    <property type="entry name" value="CHROMO DOMAIN-CONTAINING PROTEIN"/>
    <property type="match status" value="1"/>
</dbReference>
<protein>
    <recommendedName>
        <fullName evidence="1">Tf2-1-like SH3-like domain-containing protein</fullName>
    </recommendedName>
</protein>
<evidence type="ECO:0000259" key="1">
    <source>
        <dbReference type="Pfam" id="PF24626"/>
    </source>
</evidence>
<evidence type="ECO:0000313" key="3">
    <source>
        <dbReference type="Proteomes" id="UP000075243"/>
    </source>
</evidence>
<gene>
    <name evidence="2" type="ORF">KK1_044569</name>
</gene>
<dbReference type="EMBL" id="KQ484589">
    <property type="protein sequence ID" value="KYP34469.1"/>
    <property type="molecule type" value="Genomic_DNA"/>
</dbReference>
<sequence>MKVQADKKRRNVEFQVGDMVLVKLQPYSQLSLALQKNQNLGMRYFGPFPIIEKIGTVAYKLKLPDTTRTHPIFHVSVLKLFKGDYATSYIHFTIA</sequence>
<dbReference type="Gramene" id="C.cajan_42395.t">
    <property type="protein sequence ID" value="C.cajan_42395.t.cds1"/>
    <property type="gene ID" value="C.cajan_42395"/>
</dbReference>
<accession>A0A151QW45</accession>
<dbReference type="OMA" id="THPIFHV"/>
<name>A0A151QW45_CAJCA</name>
<dbReference type="Proteomes" id="UP000075243">
    <property type="component" value="Unassembled WGS sequence"/>
</dbReference>
<dbReference type="Pfam" id="PF24626">
    <property type="entry name" value="SH3_Tf2-1"/>
    <property type="match status" value="1"/>
</dbReference>
<evidence type="ECO:0000313" key="2">
    <source>
        <dbReference type="EMBL" id="KYP34469.1"/>
    </source>
</evidence>
<dbReference type="InterPro" id="IPR056924">
    <property type="entry name" value="SH3_Tf2-1"/>
</dbReference>